<feature type="transmembrane region" description="Helical" evidence="1">
    <location>
        <begin position="7"/>
        <end position="26"/>
    </location>
</feature>
<evidence type="ECO:0000256" key="1">
    <source>
        <dbReference type="SAM" id="Phobius"/>
    </source>
</evidence>
<dbReference type="Pfam" id="PF09581">
    <property type="entry name" value="Spore_III_AF"/>
    <property type="match status" value="1"/>
</dbReference>
<gene>
    <name evidence="2" type="ORF">DEAC_c16650</name>
</gene>
<dbReference type="InterPro" id="IPR014245">
    <property type="entry name" value="Spore_III_AF"/>
</dbReference>
<proteinExistence type="predicted"/>
<evidence type="ECO:0000313" key="2">
    <source>
        <dbReference type="EMBL" id="KLU66266.1"/>
    </source>
</evidence>
<protein>
    <submittedName>
        <fullName evidence="2">Stage III sporulation protein AF</fullName>
    </submittedName>
</protein>
<dbReference type="Proteomes" id="UP000036356">
    <property type="component" value="Unassembled WGS sequence"/>
</dbReference>
<evidence type="ECO:0000313" key="3">
    <source>
        <dbReference type="Proteomes" id="UP000036356"/>
    </source>
</evidence>
<comment type="caution">
    <text evidence="2">The sequence shown here is derived from an EMBL/GenBank/DDBJ whole genome shotgun (WGS) entry which is preliminary data.</text>
</comment>
<dbReference type="AlphaFoldDB" id="A0A0J1INK9"/>
<dbReference type="STRING" id="476652.DEAC_c16650"/>
<reference evidence="2 3" key="1">
    <citation type="submission" date="2015-06" db="EMBL/GenBank/DDBJ databases">
        <title>Draft genome of the moderately acidophilic sulfate reducer Candidatus Desulfosporosinus acididurans strain M1.</title>
        <authorList>
            <person name="Poehlein A."/>
            <person name="Petzsch P."/>
            <person name="Johnson B.D."/>
            <person name="Schloemann M."/>
            <person name="Daniel R."/>
            <person name="Muehling M."/>
        </authorList>
    </citation>
    <scope>NUCLEOTIDE SEQUENCE [LARGE SCALE GENOMIC DNA]</scope>
    <source>
        <strain evidence="2 3">M1</strain>
    </source>
</reference>
<organism evidence="2 3">
    <name type="scientific">Desulfosporosinus acididurans</name>
    <dbReference type="NCBI Taxonomy" id="476652"/>
    <lineage>
        <taxon>Bacteria</taxon>
        <taxon>Bacillati</taxon>
        <taxon>Bacillota</taxon>
        <taxon>Clostridia</taxon>
        <taxon>Eubacteriales</taxon>
        <taxon>Desulfitobacteriaceae</taxon>
        <taxon>Desulfosporosinus</taxon>
    </lineage>
</organism>
<dbReference type="EMBL" id="LDZY01000005">
    <property type="protein sequence ID" value="KLU66266.1"/>
    <property type="molecule type" value="Genomic_DNA"/>
</dbReference>
<accession>A0A0J1INK9</accession>
<dbReference type="PATRIC" id="fig|476652.3.peg.1720"/>
<feature type="transmembrane region" description="Helical" evidence="1">
    <location>
        <begin position="32"/>
        <end position="54"/>
    </location>
</feature>
<keyword evidence="3" id="KW-1185">Reference proteome</keyword>
<dbReference type="RefSeq" id="WP_047809558.1">
    <property type="nucleotide sequence ID" value="NZ_LDZY01000005.1"/>
</dbReference>
<keyword evidence="1" id="KW-0472">Membrane</keyword>
<keyword evidence="1" id="KW-0812">Transmembrane</keyword>
<keyword evidence="1" id="KW-1133">Transmembrane helix</keyword>
<sequence>MQTLQNLVRNLALILLMATFLEMLLPNKSMRGFVQMVMGLFVISAVLSPITTFLHTPLAMGVPAWSASVPQDLPTIAEGQEMNVGRDAVQGQYQQILENQIKALALGTKDVKSAVVVIKFAEGGGGMTDQPKISNINVTLSLDKAGIQPVQPIEIGSQPDVKSQSSRCEEVRDKISALMSLPKDLIHVRET</sequence>
<name>A0A0J1INK9_9FIRM</name>